<feature type="compositionally biased region" description="Basic and acidic residues" evidence="1">
    <location>
        <begin position="1"/>
        <end position="10"/>
    </location>
</feature>
<feature type="non-terminal residue" evidence="2">
    <location>
        <position position="1"/>
    </location>
</feature>
<organism evidence="2 3">
    <name type="scientific">Adineta steineri</name>
    <dbReference type="NCBI Taxonomy" id="433720"/>
    <lineage>
        <taxon>Eukaryota</taxon>
        <taxon>Metazoa</taxon>
        <taxon>Spiralia</taxon>
        <taxon>Gnathifera</taxon>
        <taxon>Rotifera</taxon>
        <taxon>Eurotatoria</taxon>
        <taxon>Bdelloidea</taxon>
        <taxon>Adinetida</taxon>
        <taxon>Adinetidae</taxon>
        <taxon>Adineta</taxon>
    </lineage>
</organism>
<name>A0A814S544_9BILA</name>
<evidence type="ECO:0000313" key="3">
    <source>
        <dbReference type="Proteomes" id="UP000663860"/>
    </source>
</evidence>
<dbReference type="Proteomes" id="UP000663860">
    <property type="component" value="Unassembled WGS sequence"/>
</dbReference>
<evidence type="ECO:0000313" key="2">
    <source>
        <dbReference type="EMBL" id="CAF1143361.1"/>
    </source>
</evidence>
<reference evidence="2" key="1">
    <citation type="submission" date="2021-02" db="EMBL/GenBank/DDBJ databases">
        <authorList>
            <person name="Nowell W R."/>
        </authorList>
    </citation>
    <scope>NUCLEOTIDE SEQUENCE</scope>
</reference>
<gene>
    <name evidence="2" type="ORF">IZO911_LOCUS25355</name>
</gene>
<evidence type="ECO:0000256" key="1">
    <source>
        <dbReference type="SAM" id="MobiDB-lite"/>
    </source>
</evidence>
<feature type="region of interest" description="Disordered" evidence="1">
    <location>
        <begin position="1"/>
        <end position="53"/>
    </location>
</feature>
<accession>A0A814S544</accession>
<comment type="caution">
    <text evidence="2">The sequence shown here is derived from an EMBL/GenBank/DDBJ whole genome shotgun (WGS) entry which is preliminary data.</text>
</comment>
<dbReference type="AlphaFoldDB" id="A0A814S544"/>
<dbReference type="EMBL" id="CAJNOE010000316">
    <property type="protein sequence ID" value="CAF1143361.1"/>
    <property type="molecule type" value="Genomic_DNA"/>
</dbReference>
<sequence length="53" mass="6019">ATQRARKNERYANGGRRSGFRKRDGRGDGKRKRGLNQNDEPSSLKKIKGESDD</sequence>
<protein>
    <submittedName>
        <fullName evidence="2">Uncharacterized protein</fullName>
    </submittedName>
</protein>
<proteinExistence type="predicted"/>